<keyword evidence="4" id="KW-0479">Metal-binding</keyword>
<dbReference type="EMBL" id="LXQE01000146">
    <property type="protein sequence ID" value="RCJ37248.1"/>
    <property type="molecule type" value="Genomic_DNA"/>
</dbReference>
<dbReference type="InterPro" id="IPR012334">
    <property type="entry name" value="Pectin_lyas_fold"/>
</dbReference>
<comment type="subcellular location">
    <subcellularLocation>
        <location evidence="2">Secreted</location>
    </subcellularLocation>
</comment>
<comment type="caution">
    <text evidence="9">The sequence shown here is derived from an EMBL/GenBank/DDBJ whole genome shotgun (WGS) entry which is preliminary data.</text>
</comment>
<dbReference type="InterPro" id="IPR022441">
    <property type="entry name" value="Para_beta_helix_rpt-2"/>
</dbReference>
<evidence type="ECO:0000256" key="3">
    <source>
        <dbReference type="ARBA" id="ARBA00022525"/>
    </source>
</evidence>
<keyword evidence="5" id="KW-0732">Signal</keyword>
<evidence type="ECO:0000256" key="6">
    <source>
        <dbReference type="ARBA" id="ARBA00022837"/>
    </source>
</evidence>
<evidence type="ECO:0008006" key="11">
    <source>
        <dbReference type="Google" id="ProtNLM"/>
    </source>
</evidence>
<dbReference type="PANTHER" id="PTHR40088:SF1">
    <property type="entry name" value="PECTATE LYASE PEL9"/>
    <property type="match status" value="1"/>
</dbReference>
<evidence type="ECO:0000256" key="8">
    <source>
        <dbReference type="ARBA" id="ARBA00038263"/>
    </source>
</evidence>
<sequence>MIHGFGFLSLSASLVLPWALTGLVQGQRITESLFKDVPQPSTVQEIPLPNRKLISRISTATTYYVSGNGNDRNSGLSTSSAFRTLQRAANLTNPGDTVLIMNGQYKNGPKDGAVLGIKRSGTANAWIKYKAYPGHFPKIQHNTWSGISISNGASYIEINGLEVIGNNANITLSYALSQKYNRSNPLTNGSCISIAGGNKGRSHHINILNNKVHDCGGAGISAIQTDYVKVDNNTVFNNSWYTLYGCSGISMLNNWSSDNNQGYKIFVTNNRSYNNRMYVPWIEAGKITDGNGIIVDVSKGYRGRVLIANNLTYKNGGSGIHSHDSQNVDIINNTAYFNQQSPDVKKKGKGEIYAGYSSNVKIFNNIMYPSPGNAANSNMKNVNVNYNYNVYPNNSTIKITGSNDMIADPQFVNASARDFRLKSTSPAINSGLKWKDVPEDIQGKLRVSPDRGAYEMR</sequence>
<dbReference type="InterPro" id="IPR052052">
    <property type="entry name" value="Polysaccharide_Lyase_9"/>
</dbReference>
<dbReference type="SUPFAM" id="SSF51126">
    <property type="entry name" value="Pectin lyase-like"/>
    <property type="match status" value="1"/>
</dbReference>
<protein>
    <recommendedName>
        <fullName evidence="11">Right handed beta helix domain-containing protein</fullName>
    </recommendedName>
</protein>
<evidence type="ECO:0000256" key="2">
    <source>
        <dbReference type="ARBA" id="ARBA00004613"/>
    </source>
</evidence>
<dbReference type="GO" id="GO:0005576">
    <property type="term" value="C:extracellular region"/>
    <property type="evidence" value="ECO:0007669"/>
    <property type="project" value="UniProtKB-SubCell"/>
</dbReference>
<comment type="cofactor">
    <cofactor evidence="1">
        <name>Ca(2+)</name>
        <dbReference type="ChEBI" id="CHEBI:29108"/>
    </cofactor>
</comment>
<dbReference type="InterPro" id="IPR006626">
    <property type="entry name" value="PbH1"/>
</dbReference>
<dbReference type="AlphaFoldDB" id="A0A367RL24"/>
<keyword evidence="6" id="KW-0106">Calcium</keyword>
<accession>A0A367RL24</accession>
<evidence type="ECO:0000256" key="4">
    <source>
        <dbReference type="ARBA" id="ARBA00022723"/>
    </source>
</evidence>
<evidence type="ECO:0000256" key="5">
    <source>
        <dbReference type="ARBA" id="ARBA00022729"/>
    </source>
</evidence>
<gene>
    <name evidence="9" type="ORF">A6769_14380</name>
</gene>
<dbReference type="Proteomes" id="UP000252085">
    <property type="component" value="Unassembled WGS sequence"/>
</dbReference>
<dbReference type="SMART" id="SM00710">
    <property type="entry name" value="PbH1"/>
    <property type="match status" value="6"/>
</dbReference>
<dbReference type="Gene3D" id="2.160.20.10">
    <property type="entry name" value="Single-stranded right-handed beta-helix, Pectin lyase-like"/>
    <property type="match status" value="1"/>
</dbReference>
<evidence type="ECO:0000313" key="9">
    <source>
        <dbReference type="EMBL" id="RCJ37248.1"/>
    </source>
</evidence>
<evidence type="ECO:0000313" key="10">
    <source>
        <dbReference type="Proteomes" id="UP000252085"/>
    </source>
</evidence>
<dbReference type="InterPro" id="IPR011050">
    <property type="entry name" value="Pectin_lyase_fold/virulence"/>
</dbReference>
<keyword evidence="7" id="KW-0456">Lyase</keyword>
<reference evidence="10" key="1">
    <citation type="submission" date="2016-04" db="EMBL/GenBank/DDBJ databases">
        <authorList>
            <person name="Tabuchi Yagui T.R."/>
        </authorList>
    </citation>
    <scope>NUCLEOTIDE SEQUENCE [LARGE SCALE GENOMIC DNA]</scope>
</reference>
<dbReference type="NCBIfam" id="TIGR03804">
    <property type="entry name" value="para_beta_helix"/>
    <property type="match status" value="1"/>
</dbReference>
<keyword evidence="3" id="KW-0964">Secreted</keyword>
<evidence type="ECO:0000256" key="1">
    <source>
        <dbReference type="ARBA" id="ARBA00001913"/>
    </source>
</evidence>
<comment type="similarity">
    <text evidence="8">Belongs to the polysaccharide lyase 9 family.</text>
</comment>
<dbReference type="GO" id="GO:0016837">
    <property type="term" value="F:carbon-oxygen lyase activity, acting on polysaccharides"/>
    <property type="evidence" value="ECO:0007669"/>
    <property type="project" value="TreeGrafter"/>
</dbReference>
<dbReference type="PANTHER" id="PTHR40088">
    <property type="entry name" value="PECTATE LYASE (EUROFUNG)"/>
    <property type="match status" value="1"/>
</dbReference>
<dbReference type="GO" id="GO:0046872">
    <property type="term" value="F:metal ion binding"/>
    <property type="evidence" value="ECO:0007669"/>
    <property type="project" value="UniProtKB-KW"/>
</dbReference>
<organism evidence="9 10">
    <name type="scientific">Nostoc punctiforme NIES-2108</name>
    <dbReference type="NCBI Taxonomy" id="1356359"/>
    <lineage>
        <taxon>Bacteria</taxon>
        <taxon>Bacillati</taxon>
        <taxon>Cyanobacteriota</taxon>
        <taxon>Cyanophyceae</taxon>
        <taxon>Nostocales</taxon>
        <taxon>Nostocaceae</taxon>
        <taxon>Nostoc</taxon>
    </lineage>
</organism>
<name>A0A367RL24_NOSPU</name>
<evidence type="ECO:0000256" key="7">
    <source>
        <dbReference type="ARBA" id="ARBA00023239"/>
    </source>
</evidence>
<proteinExistence type="inferred from homology"/>